<dbReference type="AlphaFoldDB" id="A0A4Z2I9Q7"/>
<proteinExistence type="predicted"/>
<dbReference type="Proteomes" id="UP000314294">
    <property type="component" value="Unassembled WGS sequence"/>
</dbReference>
<evidence type="ECO:0000313" key="3">
    <source>
        <dbReference type="Proteomes" id="UP000314294"/>
    </source>
</evidence>
<accession>A0A4Z2I9Q7</accession>
<dbReference type="OrthoDB" id="9989690at2759"/>
<evidence type="ECO:0000256" key="1">
    <source>
        <dbReference type="SAM" id="MobiDB-lite"/>
    </source>
</evidence>
<protein>
    <submittedName>
        <fullName evidence="2">Uncharacterized protein</fullName>
    </submittedName>
</protein>
<dbReference type="EMBL" id="SRLO01000111">
    <property type="protein sequence ID" value="TNN74677.1"/>
    <property type="molecule type" value="Genomic_DNA"/>
</dbReference>
<feature type="region of interest" description="Disordered" evidence="1">
    <location>
        <begin position="1"/>
        <end position="22"/>
    </location>
</feature>
<comment type="caution">
    <text evidence="2">The sequence shown here is derived from an EMBL/GenBank/DDBJ whole genome shotgun (WGS) entry which is preliminary data.</text>
</comment>
<gene>
    <name evidence="2" type="ORF">EYF80_014995</name>
</gene>
<sequence>MVSAKCINEGDSPSGEAPGGNRDHVTFIMAQKHTSGANSIPRLVVRIAGSKQVEHFIEEPHEKVRLRMEMRLCSAVREELPDWRLSSLRSTEDEVAALDLTLRGTLNRSKSFWCVGHSGWVPYWGAIEYMKVVNVTIVA</sequence>
<name>A0A4Z2I9Q7_9TELE</name>
<organism evidence="2 3">
    <name type="scientific">Liparis tanakae</name>
    <name type="common">Tanaka's snailfish</name>
    <dbReference type="NCBI Taxonomy" id="230148"/>
    <lineage>
        <taxon>Eukaryota</taxon>
        <taxon>Metazoa</taxon>
        <taxon>Chordata</taxon>
        <taxon>Craniata</taxon>
        <taxon>Vertebrata</taxon>
        <taxon>Euteleostomi</taxon>
        <taxon>Actinopterygii</taxon>
        <taxon>Neopterygii</taxon>
        <taxon>Teleostei</taxon>
        <taxon>Neoteleostei</taxon>
        <taxon>Acanthomorphata</taxon>
        <taxon>Eupercaria</taxon>
        <taxon>Perciformes</taxon>
        <taxon>Cottioidei</taxon>
        <taxon>Cottales</taxon>
        <taxon>Liparidae</taxon>
        <taxon>Liparis</taxon>
    </lineage>
</organism>
<evidence type="ECO:0000313" key="2">
    <source>
        <dbReference type="EMBL" id="TNN74677.1"/>
    </source>
</evidence>
<reference evidence="2 3" key="1">
    <citation type="submission" date="2019-03" db="EMBL/GenBank/DDBJ databases">
        <title>First draft genome of Liparis tanakae, snailfish: a comprehensive survey of snailfish specific genes.</title>
        <authorList>
            <person name="Kim W."/>
            <person name="Song I."/>
            <person name="Jeong J.-H."/>
            <person name="Kim D."/>
            <person name="Kim S."/>
            <person name="Ryu S."/>
            <person name="Song J.Y."/>
            <person name="Lee S.K."/>
        </authorList>
    </citation>
    <scope>NUCLEOTIDE SEQUENCE [LARGE SCALE GENOMIC DNA]</scope>
    <source>
        <tissue evidence="2">Muscle</tissue>
    </source>
</reference>
<keyword evidence="3" id="KW-1185">Reference proteome</keyword>